<dbReference type="STRING" id="1301098.PKB_4475"/>
<dbReference type="RefSeq" id="WP_043254504.1">
    <property type="nucleotide sequence ID" value="NZ_HG322950.1"/>
</dbReference>
<keyword evidence="4" id="KW-1185">Reference proteome</keyword>
<dbReference type="OrthoDB" id="5720484at2"/>
<dbReference type="eggNOG" id="COG4655">
    <property type="taxonomic scope" value="Bacteria"/>
</dbReference>
<dbReference type="HOGENOM" id="CLU_022237_1_0_6"/>
<feature type="domain" description="DUF2134" evidence="1">
    <location>
        <begin position="53"/>
        <end position="150"/>
    </location>
</feature>
<evidence type="ECO:0000313" key="3">
    <source>
        <dbReference type="EMBL" id="CDF85799.1"/>
    </source>
</evidence>
<evidence type="ECO:0000259" key="1">
    <source>
        <dbReference type="Pfam" id="PF09977"/>
    </source>
</evidence>
<dbReference type="PATRIC" id="fig|1301098.3.peg.4462"/>
<gene>
    <name evidence="3" type="ORF">PKB_4475</name>
</gene>
<evidence type="ECO:0000259" key="2">
    <source>
        <dbReference type="Pfam" id="PF13400"/>
    </source>
</evidence>
<dbReference type="Pfam" id="PF09977">
    <property type="entry name" value="Tad_C"/>
    <property type="match status" value="1"/>
</dbReference>
<dbReference type="KEGG" id="pkc:PKB_4475"/>
<dbReference type="AlphaFoldDB" id="A0A024HMC1"/>
<evidence type="ECO:0000313" key="4">
    <source>
        <dbReference type="Proteomes" id="UP000025241"/>
    </source>
</evidence>
<organism evidence="3 4">
    <name type="scientific">Pseudomonas knackmussii (strain DSM 6978 / CCUG 54928 / LMG 23759 / B13)</name>
    <dbReference type="NCBI Taxonomy" id="1301098"/>
    <lineage>
        <taxon>Bacteria</taxon>
        <taxon>Pseudomonadati</taxon>
        <taxon>Pseudomonadota</taxon>
        <taxon>Gammaproteobacteria</taxon>
        <taxon>Pseudomonadales</taxon>
        <taxon>Pseudomonadaceae</taxon>
        <taxon>Pseudomonas</taxon>
    </lineage>
</organism>
<proteinExistence type="predicted"/>
<reference evidence="3 4" key="1">
    <citation type="submission" date="2013-03" db="EMBL/GenBank/DDBJ databases">
        <authorList>
            <person name="Linke B."/>
        </authorList>
    </citation>
    <scope>NUCLEOTIDE SEQUENCE [LARGE SCALE GENOMIC DNA]</scope>
    <source>
        <strain evidence="3 4">B13</strain>
    </source>
</reference>
<dbReference type="InterPro" id="IPR028087">
    <property type="entry name" value="Tad_N"/>
</dbReference>
<sequence>MYRTRQRGAIGIMAAATLLLSLVCLALVVDTGRLYLEKRKLQRVADMSAMETAAQSGLCGVQSAGGVQAFAQASAQKNGFPADGTLVATLGDVNFDASNTRRQFSPGGQWNDSVRVVADRTVASSLILNVAKVFGANVSTTTTLSATAVARREALGALSAGSGLLRLDSSNSPLLNALLGGLLGTSLSLDVVTYQGIAGANISLLSLGQQLQAAGVSLDLGSVDSLLGANVSVAQLLTAMVDAADASQVAGVNTALLRSSLASISVPTANLTLDQILSVVAPDSARDAAMGADVNLMDLLMATALVANKNHALTLDVTSLAGLSGVIGSVTLGLTVISPPQIAIGYPGKDAGGNWRTKATSVQVALNVKADIDLLNLHLVVAHINLGATVAQGYAALDSIQCGGVGRPVTVNVKAQPGVASLTISNLTLGLLGNGTSYLATATVNTSNATVAVAVPGEQPLTFLVDSPDDLPSAVQTVQSPLGSSLGAGLTSLSNNLKISVTLTPNGQKCELPLIGWLLCPLGQLLNGVVGGVVNSVADLGALLTDALGSVITALGNAIIDPLLKLLGIQTGILDVRLIDVQTAGAQLLI</sequence>
<dbReference type="Pfam" id="PF13400">
    <property type="entry name" value="Tad"/>
    <property type="match status" value="1"/>
</dbReference>
<feature type="domain" description="Putative Flp pilus-assembly TadG-like N-terminal" evidence="2">
    <location>
        <begin position="8"/>
        <end position="49"/>
    </location>
</feature>
<protein>
    <submittedName>
        <fullName evidence="3">Hypothetical membrane protein</fullName>
    </submittedName>
</protein>
<dbReference type="EMBL" id="HG322950">
    <property type="protein sequence ID" value="CDF85799.1"/>
    <property type="molecule type" value="Genomic_DNA"/>
</dbReference>
<accession>A0A024HMC1</accession>
<dbReference type="Proteomes" id="UP000025241">
    <property type="component" value="Chromosome I"/>
</dbReference>
<reference evidence="3 4" key="2">
    <citation type="submission" date="2014-05" db="EMBL/GenBank/DDBJ databases">
        <title>Genome sequence of the 3-chlorobenzoate degrading bacterium Pseudomonas knackmussii B13 shows multiple evidence for horizontal gene transfer.</title>
        <authorList>
            <person name="Miyazaki R."/>
            <person name="Bertelli C."/>
            <person name="Falquet L."/>
            <person name="Robinson-Rechavi M."/>
            <person name="Gharib W."/>
            <person name="Roy S."/>
            <person name="Van der Meer J.R."/>
        </authorList>
    </citation>
    <scope>NUCLEOTIDE SEQUENCE [LARGE SCALE GENOMIC DNA]</scope>
    <source>
        <strain evidence="3 4">B13</strain>
    </source>
</reference>
<name>A0A024HMC1_PSEKB</name>
<dbReference type="InterPro" id="IPR018705">
    <property type="entry name" value="DUF2134_membrane"/>
</dbReference>